<proteinExistence type="predicted"/>
<comment type="caution">
    <text evidence="2">The sequence shown here is derived from an EMBL/GenBank/DDBJ whole genome shotgun (WGS) entry which is preliminary data.</text>
</comment>
<dbReference type="PROSITE" id="PS50943">
    <property type="entry name" value="HTH_CROC1"/>
    <property type="match status" value="1"/>
</dbReference>
<dbReference type="Pfam" id="PF01381">
    <property type="entry name" value="HTH_3"/>
    <property type="match status" value="1"/>
</dbReference>
<dbReference type="Proteomes" id="UP000248706">
    <property type="component" value="Unassembled WGS sequence"/>
</dbReference>
<dbReference type="AlphaFoldDB" id="A0A328VKB7"/>
<dbReference type="Gene3D" id="1.10.260.40">
    <property type="entry name" value="lambda repressor-like DNA-binding domains"/>
    <property type="match status" value="1"/>
</dbReference>
<evidence type="ECO:0000313" key="3">
    <source>
        <dbReference type="Proteomes" id="UP000248706"/>
    </source>
</evidence>
<keyword evidence="3" id="KW-1185">Reference proteome</keyword>
<reference evidence="2 3" key="1">
    <citation type="submission" date="2016-08" db="EMBL/GenBank/DDBJ databases">
        <title>Analysis of Carbohydrate Active Enzymes in Thermogemmatispora T81 Reveals Carbohydrate Degradation Ability.</title>
        <authorList>
            <person name="Tomazini A."/>
            <person name="Lal S."/>
            <person name="Stott M."/>
            <person name="Henrissat B."/>
            <person name="Polikarpov I."/>
            <person name="Sparling R."/>
            <person name="Levin D.B."/>
        </authorList>
    </citation>
    <scope>NUCLEOTIDE SEQUENCE [LARGE SCALE GENOMIC DNA]</scope>
    <source>
        <strain evidence="2 3">T81</strain>
    </source>
</reference>
<dbReference type="EMBL" id="MCIF01000002">
    <property type="protein sequence ID" value="RAQ97361.1"/>
    <property type="molecule type" value="Genomic_DNA"/>
</dbReference>
<dbReference type="SUPFAM" id="SSF47413">
    <property type="entry name" value="lambda repressor-like DNA-binding domains"/>
    <property type="match status" value="1"/>
</dbReference>
<dbReference type="InterPro" id="IPR001387">
    <property type="entry name" value="Cro/C1-type_HTH"/>
</dbReference>
<feature type="domain" description="HTH cro/C1-type" evidence="1">
    <location>
        <begin position="15"/>
        <end position="81"/>
    </location>
</feature>
<name>A0A328VKB7_9CHLR</name>
<dbReference type="SMART" id="SM00530">
    <property type="entry name" value="HTH_XRE"/>
    <property type="match status" value="1"/>
</dbReference>
<dbReference type="CDD" id="cd00093">
    <property type="entry name" value="HTH_XRE"/>
    <property type="match status" value="1"/>
</dbReference>
<dbReference type="GO" id="GO:0003677">
    <property type="term" value="F:DNA binding"/>
    <property type="evidence" value="ECO:0007669"/>
    <property type="project" value="InterPro"/>
</dbReference>
<protein>
    <recommendedName>
        <fullName evidence="1">HTH cro/C1-type domain-containing protein</fullName>
    </recommendedName>
</protein>
<gene>
    <name evidence="2" type="ORF">A4R35_17625</name>
</gene>
<evidence type="ECO:0000313" key="2">
    <source>
        <dbReference type="EMBL" id="RAQ97361.1"/>
    </source>
</evidence>
<evidence type="ECO:0000259" key="1">
    <source>
        <dbReference type="PROSITE" id="PS50943"/>
    </source>
</evidence>
<dbReference type="RefSeq" id="WP_189361988.1">
    <property type="nucleotide sequence ID" value="NZ_MCIF01000002.1"/>
</dbReference>
<sequence length="91" mass="10591">MTNTKDILKRFGQRLRQKRQERGFTREALVDQMDKFASESGQSRKAPDVSTVARWERGEQCPRESHLQLVCGVLQVTPEELGYPKPIRHRP</sequence>
<dbReference type="InterPro" id="IPR010982">
    <property type="entry name" value="Lambda_DNA-bd_dom_sf"/>
</dbReference>
<accession>A0A328VKB7</accession>
<organism evidence="2 3">
    <name type="scientific">Thermogemmatispora tikiterensis</name>
    <dbReference type="NCBI Taxonomy" id="1825093"/>
    <lineage>
        <taxon>Bacteria</taxon>
        <taxon>Bacillati</taxon>
        <taxon>Chloroflexota</taxon>
        <taxon>Ktedonobacteria</taxon>
        <taxon>Thermogemmatisporales</taxon>
        <taxon>Thermogemmatisporaceae</taxon>
        <taxon>Thermogemmatispora</taxon>
    </lineage>
</organism>